<reference evidence="4 5" key="1">
    <citation type="submission" date="2016-10" db="EMBL/GenBank/DDBJ databases">
        <authorList>
            <person name="de Groot N.N."/>
        </authorList>
    </citation>
    <scope>NUCLEOTIDE SEQUENCE [LARGE SCALE GENOMIC DNA]</scope>
    <source>
        <strain evidence="4 5">DSM 16619</strain>
    </source>
</reference>
<dbReference type="Pfam" id="PF08281">
    <property type="entry name" value="Sigma70_r4_2"/>
    <property type="match status" value="1"/>
</dbReference>
<sequence>MNADHHSAPDAHTATFEQHRPRLMGVAYRMLGSRADAQDVLQDAWLRWQATDAERVHTAEAWLVTTTTRLCVDRLRAARTERDAYSGPWLPEPWVDSQATAPPADARAELASDLSIALLVVLERLSPDERAAFLLHDVFDSDYAEIATVLDRSEAACRQLVHRARMQVRQDKVRFTATPTAAQALLHRFVEAMRTQDHAALLALFAQDATWTPDAGGKVPAATRVLRGPRAIARLAAGVWRLYLRHLTADEVQINGTPGLVLREGGIPRVALALQTDGTHIHGIYTVLNPDKLRGL</sequence>
<dbReference type="AlphaFoldDB" id="A0A1G6YJ60"/>
<evidence type="ECO:0000256" key="1">
    <source>
        <dbReference type="ARBA" id="ARBA00011344"/>
    </source>
</evidence>
<dbReference type="GO" id="GO:0003677">
    <property type="term" value="F:DNA binding"/>
    <property type="evidence" value="ECO:0007669"/>
    <property type="project" value="InterPro"/>
</dbReference>
<dbReference type="Proteomes" id="UP000198781">
    <property type="component" value="Unassembled WGS sequence"/>
</dbReference>
<proteinExistence type="predicted"/>
<dbReference type="NCBIfam" id="TIGR02937">
    <property type="entry name" value="sigma70-ECF"/>
    <property type="match status" value="1"/>
</dbReference>
<name>A0A1G6YJ60_9BURK</name>
<feature type="domain" description="RNA polymerase sigma-70 region 2" evidence="2">
    <location>
        <begin position="16"/>
        <end position="79"/>
    </location>
</feature>
<keyword evidence="5" id="KW-1185">Reference proteome</keyword>
<dbReference type="SUPFAM" id="SSF54427">
    <property type="entry name" value="NTF2-like"/>
    <property type="match status" value="1"/>
</dbReference>
<protein>
    <submittedName>
        <fullName evidence="4">RNA polymerase, sigma subunit, ECF family</fullName>
    </submittedName>
</protein>
<dbReference type="Gene3D" id="1.10.1740.10">
    <property type="match status" value="1"/>
</dbReference>
<dbReference type="STRING" id="187868.SAMN05192589_11082"/>
<evidence type="ECO:0000313" key="5">
    <source>
        <dbReference type="Proteomes" id="UP000198781"/>
    </source>
</evidence>
<dbReference type="InterPro" id="IPR013324">
    <property type="entry name" value="RNA_pol_sigma_r3/r4-like"/>
</dbReference>
<dbReference type="InterPro" id="IPR007627">
    <property type="entry name" value="RNA_pol_sigma70_r2"/>
</dbReference>
<dbReference type="SUPFAM" id="SSF88659">
    <property type="entry name" value="Sigma3 and sigma4 domains of RNA polymerase sigma factors"/>
    <property type="match status" value="1"/>
</dbReference>
<dbReference type="CDD" id="cd06171">
    <property type="entry name" value="Sigma70_r4"/>
    <property type="match status" value="1"/>
</dbReference>
<dbReference type="EMBL" id="FMZC01000010">
    <property type="protein sequence ID" value="SDD90332.1"/>
    <property type="molecule type" value="Genomic_DNA"/>
</dbReference>
<dbReference type="Gene3D" id="3.10.450.50">
    <property type="match status" value="1"/>
</dbReference>
<evidence type="ECO:0000259" key="2">
    <source>
        <dbReference type="Pfam" id="PF04542"/>
    </source>
</evidence>
<dbReference type="RefSeq" id="WP_092744692.1">
    <property type="nucleotide sequence ID" value="NZ_FMZC01000010.1"/>
</dbReference>
<comment type="subunit">
    <text evidence="1">Interacts transiently with the RNA polymerase catalytic core formed by RpoA, RpoB, RpoC and RpoZ (2 alpha, 1 beta, 1 beta' and 1 omega subunit) to form the RNA polymerase holoenzyme that can initiate transcription.</text>
</comment>
<dbReference type="GO" id="GO:0006352">
    <property type="term" value="P:DNA-templated transcription initiation"/>
    <property type="evidence" value="ECO:0007669"/>
    <property type="project" value="InterPro"/>
</dbReference>
<dbReference type="PANTHER" id="PTHR30173">
    <property type="entry name" value="SIGMA 19 FACTOR"/>
    <property type="match status" value="1"/>
</dbReference>
<dbReference type="InterPro" id="IPR052704">
    <property type="entry name" value="ECF_Sigma-70_Domain"/>
</dbReference>
<dbReference type="PANTHER" id="PTHR30173:SF36">
    <property type="entry name" value="ECF RNA POLYMERASE SIGMA FACTOR SIGJ"/>
    <property type="match status" value="1"/>
</dbReference>
<dbReference type="InterPro" id="IPR013325">
    <property type="entry name" value="RNA_pol_sigma_r2"/>
</dbReference>
<dbReference type="InterPro" id="IPR014284">
    <property type="entry name" value="RNA_pol_sigma-70_dom"/>
</dbReference>
<dbReference type="InterPro" id="IPR032710">
    <property type="entry name" value="NTF2-like_dom_sf"/>
</dbReference>
<gene>
    <name evidence="4" type="ORF">SAMN05192589_11082</name>
</gene>
<dbReference type="NCBIfam" id="NF007214">
    <property type="entry name" value="PRK09636.1"/>
    <property type="match status" value="1"/>
</dbReference>
<organism evidence="4 5">
    <name type="scientific">Paracidovorax valerianellae</name>
    <dbReference type="NCBI Taxonomy" id="187868"/>
    <lineage>
        <taxon>Bacteria</taxon>
        <taxon>Pseudomonadati</taxon>
        <taxon>Pseudomonadota</taxon>
        <taxon>Betaproteobacteria</taxon>
        <taxon>Burkholderiales</taxon>
        <taxon>Comamonadaceae</taxon>
        <taxon>Paracidovorax</taxon>
    </lineage>
</organism>
<accession>A0A1G6YJ60</accession>
<dbReference type="OrthoDB" id="3211555at2"/>
<dbReference type="GO" id="GO:0016987">
    <property type="term" value="F:sigma factor activity"/>
    <property type="evidence" value="ECO:0007669"/>
    <property type="project" value="InterPro"/>
</dbReference>
<evidence type="ECO:0000259" key="3">
    <source>
        <dbReference type="Pfam" id="PF08281"/>
    </source>
</evidence>
<dbReference type="InterPro" id="IPR036388">
    <property type="entry name" value="WH-like_DNA-bd_sf"/>
</dbReference>
<dbReference type="InterPro" id="IPR013249">
    <property type="entry name" value="RNA_pol_sigma70_r4_t2"/>
</dbReference>
<dbReference type="SUPFAM" id="SSF88946">
    <property type="entry name" value="Sigma2 domain of RNA polymerase sigma factors"/>
    <property type="match status" value="1"/>
</dbReference>
<dbReference type="Gene3D" id="1.10.10.10">
    <property type="entry name" value="Winged helix-like DNA-binding domain superfamily/Winged helix DNA-binding domain"/>
    <property type="match status" value="1"/>
</dbReference>
<feature type="domain" description="RNA polymerase sigma factor 70 region 4 type 2" evidence="3">
    <location>
        <begin position="117"/>
        <end position="167"/>
    </location>
</feature>
<evidence type="ECO:0000313" key="4">
    <source>
        <dbReference type="EMBL" id="SDD90332.1"/>
    </source>
</evidence>
<dbReference type="Pfam" id="PF04542">
    <property type="entry name" value="Sigma70_r2"/>
    <property type="match status" value="1"/>
</dbReference>